<feature type="coiled-coil region" evidence="1">
    <location>
        <begin position="638"/>
        <end position="683"/>
    </location>
</feature>
<gene>
    <name evidence="4" type="primary">LOC107272636</name>
</gene>
<keyword evidence="3" id="KW-1185">Reference proteome</keyword>
<dbReference type="GeneID" id="107272636"/>
<keyword evidence="1" id="KW-0175">Coiled coil</keyword>
<evidence type="ECO:0000256" key="2">
    <source>
        <dbReference type="SAM" id="MobiDB-lite"/>
    </source>
</evidence>
<evidence type="ECO:0000313" key="4">
    <source>
        <dbReference type="RefSeq" id="XP_024945668.1"/>
    </source>
</evidence>
<dbReference type="KEGG" id="ccin:107272636"/>
<feature type="compositionally biased region" description="Polar residues" evidence="2">
    <location>
        <begin position="144"/>
        <end position="160"/>
    </location>
</feature>
<proteinExistence type="predicted"/>
<feature type="region of interest" description="Disordered" evidence="2">
    <location>
        <begin position="206"/>
        <end position="286"/>
    </location>
</feature>
<feature type="coiled-coil region" evidence="1">
    <location>
        <begin position="539"/>
        <end position="605"/>
    </location>
</feature>
<dbReference type="RefSeq" id="XP_024945668.1">
    <property type="nucleotide sequence ID" value="XM_025089900.1"/>
</dbReference>
<feature type="compositionally biased region" description="Basic and acidic residues" evidence="2">
    <location>
        <begin position="243"/>
        <end position="282"/>
    </location>
</feature>
<feature type="coiled-coil region" evidence="1">
    <location>
        <begin position="391"/>
        <end position="482"/>
    </location>
</feature>
<evidence type="ECO:0000313" key="3">
    <source>
        <dbReference type="Proteomes" id="UP000694920"/>
    </source>
</evidence>
<sequence length="721" mass="83346">MPKSSIVSRLKEIERCITNITELQRMEKVQFQGECAKIKLKKPCTCLHHRETVKRLRDNCVCTNNANTGDFCGAKICQPQRQPCFCRSSKLKGTMDYSINNKPRPYNLVDKNSRKLNELSTNSRITRDDETDVTTDGHGEGIQVSYQDTQANTISKSGNENKIVRENNTERNSEENHEGNSTKDSLDKNLNQQNSTLVVSENREMFQNEDHPDETRGNKSFIGKEITSNEDVTKKPVRKQQKSKTDVPELRPKENNSELKIQEHLDSSSISKDKLKEEKQSDEYAQDTLSQSQFQWYEKGIDSSFAKRNFERLQKDLMNERKRTQELEEKLKIMTCSIECLKKEGEQRAACMREAMEKAEEQASLAARSRNVAMDLAKQSRDQTDIMKASKDELQKQVLTLRKEMDDVMCKNTQLKCECEELKCQLKAACENEVKKCAEVADEVGRIKCAVKQKEDIMSTEKNELQEMITELTNVVKIQKKKVCELTGICSKQQEMLQNKDACIQEKDAEMCDLQCKLKSTECKCHDVEEEIQTLKSCLHEEAKACDNFKRELERCKENYCCELKIKDKIILDQEETIKKLKKLLQESEKIAQQAAREFEQLTDQIYSEKQTNCSLRLALETAEAELANSTGVQCKQCEALESDLDCLRQQKRKALMAAKYAAEKLCETTKEYQREIECEKRQQRFLTIVVHKKEEEIQCLKQEILYSRQTGKRGLNNYMA</sequence>
<reference evidence="4" key="1">
    <citation type="submission" date="2025-08" db="UniProtKB">
        <authorList>
            <consortium name="RefSeq"/>
        </authorList>
    </citation>
    <scope>IDENTIFICATION</scope>
</reference>
<dbReference type="AlphaFoldDB" id="A0AAJ7RRA7"/>
<evidence type="ECO:0000256" key="1">
    <source>
        <dbReference type="SAM" id="Coils"/>
    </source>
</evidence>
<organism evidence="3 4">
    <name type="scientific">Cephus cinctus</name>
    <name type="common">Wheat stem sawfly</name>
    <dbReference type="NCBI Taxonomy" id="211228"/>
    <lineage>
        <taxon>Eukaryota</taxon>
        <taxon>Metazoa</taxon>
        <taxon>Ecdysozoa</taxon>
        <taxon>Arthropoda</taxon>
        <taxon>Hexapoda</taxon>
        <taxon>Insecta</taxon>
        <taxon>Pterygota</taxon>
        <taxon>Neoptera</taxon>
        <taxon>Endopterygota</taxon>
        <taxon>Hymenoptera</taxon>
        <taxon>Cephoidea</taxon>
        <taxon>Cephidae</taxon>
        <taxon>Cephus</taxon>
    </lineage>
</organism>
<accession>A0AAJ7RRA7</accession>
<dbReference type="Proteomes" id="UP000694920">
    <property type="component" value="Unplaced"/>
</dbReference>
<feature type="coiled-coil region" evidence="1">
    <location>
        <begin position="307"/>
        <end position="362"/>
    </location>
</feature>
<feature type="compositionally biased region" description="Basic and acidic residues" evidence="2">
    <location>
        <begin position="206"/>
        <end position="217"/>
    </location>
</feature>
<name>A0AAJ7RRA7_CEPCN</name>
<feature type="compositionally biased region" description="Basic and acidic residues" evidence="2">
    <location>
        <begin position="162"/>
        <end position="187"/>
    </location>
</feature>
<protein>
    <submittedName>
        <fullName evidence="4">Early endosome antigen 1 isoform X1</fullName>
    </submittedName>
</protein>
<feature type="region of interest" description="Disordered" evidence="2">
    <location>
        <begin position="121"/>
        <end position="190"/>
    </location>
</feature>